<evidence type="ECO:0008006" key="3">
    <source>
        <dbReference type="Google" id="ProtNLM"/>
    </source>
</evidence>
<evidence type="ECO:0000313" key="1">
    <source>
        <dbReference type="EMBL" id="VUC32904.1"/>
    </source>
</evidence>
<keyword evidence="2" id="KW-1185">Reference proteome</keyword>
<sequence>MQSTKVSPPSETSPSVAWRSLVRRSIKAWGSRTPQEAPDLEKELLQYTDLNHFLDEPPEYVFWMFQRRKTFLSQKRMTKWSSDRLDDYVLFPASNGFVTRDECVFVSHFWQESDDPDPSGKYLRLVQNDLKKLSWSYVWVDWSCIPQHPRNEKEEAYFVRSLQTMSGIIRNCTFMWCYPPFEPRLLILYEIAEYTLTCDDGLQGNIEEDIETFADHIDKMLNLGVDTVLNEYGYKCTHNRDKEFLTSWLEVLVLLRNLSLDTDDVRRLLDHLTWSPSTEVIILGTQSGLVVSCRFEGTLTLNGVPYGFTPFPKWVSSLSSRLSYYLLNNIK</sequence>
<gene>
    <name evidence="1" type="ORF">CLO192961_LOCUS337003</name>
</gene>
<dbReference type="Proteomes" id="UP000766486">
    <property type="component" value="Unassembled WGS sequence"/>
</dbReference>
<proteinExistence type="predicted"/>
<accession>A0ABY6UNI7</accession>
<comment type="caution">
    <text evidence="1">The sequence shown here is derived from an EMBL/GenBank/DDBJ whole genome shotgun (WGS) entry which is preliminary data.</text>
</comment>
<reference evidence="1 2" key="1">
    <citation type="submission" date="2019-06" db="EMBL/GenBank/DDBJ databases">
        <authorList>
            <person name="Broberg M."/>
        </authorList>
    </citation>
    <scope>NUCLEOTIDE SEQUENCE [LARGE SCALE GENOMIC DNA]</scope>
</reference>
<evidence type="ECO:0000313" key="2">
    <source>
        <dbReference type="Proteomes" id="UP000766486"/>
    </source>
</evidence>
<name>A0ABY6UNI7_BIOOC</name>
<organism evidence="1 2">
    <name type="scientific">Bionectria ochroleuca</name>
    <name type="common">Gliocladium roseum</name>
    <dbReference type="NCBI Taxonomy" id="29856"/>
    <lineage>
        <taxon>Eukaryota</taxon>
        <taxon>Fungi</taxon>
        <taxon>Dikarya</taxon>
        <taxon>Ascomycota</taxon>
        <taxon>Pezizomycotina</taxon>
        <taxon>Sordariomycetes</taxon>
        <taxon>Hypocreomycetidae</taxon>
        <taxon>Hypocreales</taxon>
        <taxon>Bionectriaceae</taxon>
        <taxon>Clonostachys</taxon>
    </lineage>
</organism>
<dbReference type="EMBL" id="CABFNS010000852">
    <property type="protein sequence ID" value="VUC32904.1"/>
    <property type="molecule type" value="Genomic_DNA"/>
</dbReference>
<protein>
    <recommendedName>
        <fullName evidence="3">Heterokaryon incompatibility domain-containing protein</fullName>
    </recommendedName>
</protein>